<evidence type="ECO:0000256" key="1">
    <source>
        <dbReference type="ARBA" id="ARBA00004418"/>
    </source>
</evidence>
<comment type="subcellular location">
    <subcellularLocation>
        <location evidence="1">Periplasm</location>
    </subcellularLocation>
</comment>
<dbReference type="Proteomes" id="UP001595617">
    <property type="component" value="Unassembled WGS sequence"/>
</dbReference>
<name>A0ABV8A1K8_9GAMM</name>
<comment type="similarity">
    <text evidence="2">Belongs to the bacterial solute-binding protein 1 family.</text>
</comment>
<dbReference type="InterPro" id="IPR006059">
    <property type="entry name" value="SBP"/>
</dbReference>
<accession>A0ABV8A1K8</accession>
<dbReference type="SUPFAM" id="SSF53850">
    <property type="entry name" value="Periplasmic binding protein-like II"/>
    <property type="match status" value="1"/>
</dbReference>
<evidence type="ECO:0000256" key="4">
    <source>
        <dbReference type="ARBA" id="ARBA00022729"/>
    </source>
</evidence>
<dbReference type="InterPro" id="IPR050490">
    <property type="entry name" value="Bact_solute-bd_prot1"/>
</dbReference>
<dbReference type="PANTHER" id="PTHR43649:SF34">
    <property type="entry name" value="ABC TRANSPORTER PERIPLASMIC-BINDING PROTEIN YCJN-RELATED"/>
    <property type="match status" value="1"/>
</dbReference>
<evidence type="ECO:0000256" key="3">
    <source>
        <dbReference type="ARBA" id="ARBA00022448"/>
    </source>
</evidence>
<dbReference type="PANTHER" id="PTHR43649">
    <property type="entry name" value="ARABINOSE-BINDING PROTEIN-RELATED"/>
    <property type="match status" value="1"/>
</dbReference>
<comment type="caution">
    <text evidence="5">The sequence shown here is derived from an EMBL/GenBank/DDBJ whole genome shotgun (WGS) entry which is preliminary data.</text>
</comment>
<protein>
    <submittedName>
        <fullName evidence="5">Extracellular solute-binding protein</fullName>
    </submittedName>
</protein>
<sequence length="581" mass="64970">MSSAQHNSVDRISVLAAPDEGLLRFLDYMDEHLLAFESAHPLFKPNAHIRMCAELLRRHFQGKITSPTLLVDISGVPYATATRRLNELIESGLINRRARHKSERSFTLHPSDQLLTLWIQLARDNQLLMNDTINLSDDASESNERFYGSAYFSERVGPPLNVLSSPLVLAGGLRMLSHSDPTFLIMNNLKRHFELIVGCPIHYRSYSLDKLYDEAVENASRDKSSYDLVAVNFPWIGEFAERGMLLPLDELIDIDALNPADFHAASWRASHWGGRCYGIPVETTSEVLMYRKDLFAEENLEPPSTITELLAAAEKLHKPEQQIYGIAWNGARGTALSHTFMMAMADYGQPIIDLAPDGEEFSIAGLGNRKYRSMIDSDAGLSAAKFLLELIKYSPPGILNMSWYERTKSYAQGQVAMAYSFSQMTPYFEYDDNSPAKDNTGFIPHPAGSGKKPISPLGGFVLGIPSNLSERRIEEAAIALETFTSERAQSLYVKNGSRGCSRYSASEDPNIRTTSPIFDAIDQLAMQDQLQAWPRPPTPEFGAITQFCGVVLHEMLRGVITPEEAVMRSHEGVQKLIQNWQ</sequence>
<evidence type="ECO:0000256" key="2">
    <source>
        <dbReference type="ARBA" id="ARBA00008520"/>
    </source>
</evidence>
<evidence type="ECO:0000313" key="6">
    <source>
        <dbReference type="Proteomes" id="UP001595617"/>
    </source>
</evidence>
<reference evidence="6" key="1">
    <citation type="journal article" date="2019" name="Int. J. Syst. Evol. Microbiol.">
        <title>The Global Catalogue of Microorganisms (GCM) 10K type strain sequencing project: providing services to taxonomists for standard genome sequencing and annotation.</title>
        <authorList>
            <consortium name="The Broad Institute Genomics Platform"/>
            <consortium name="The Broad Institute Genome Sequencing Center for Infectious Disease"/>
            <person name="Wu L."/>
            <person name="Ma J."/>
        </authorList>
    </citation>
    <scope>NUCLEOTIDE SEQUENCE [LARGE SCALE GENOMIC DNA]</scope>
    <source>
        <strain evidence="6">IBRC 10765</strain>
    </source>
</reference>
<gene>
    <name evidence="5" type="ORF">ACFOOG_15510</name>
</gene>
<organism evidence="5 6">
    <name type="scientific">Saccharospirillum mangrovi</name>
    <dbReference type="NCBI Taxonomy" id="2161747"/>
    <lineage>
        <taxon>Bacteria</taxon>
        <taxon>Pseudomonadati</taxon>
        <taxon>Pseudomonadota</taxon>
        <taxon>Gammaproteobacteria</taxon>
        <taxon>Oceanospirillales</taxon>
        <taxon>Saccharospirillaceae</taxon>
        <taxon>Saccharospirillum</taxon>
    </lineage>
</organism>
<dbReference type="Pfam" id="PF01547">
    <property type="entry name" value="SBP_bac_1"/>
    <property type="match status" value="1"/>
</dbReference>
<keyword evidence="3" id="KW-0813">Transport</keyword>
<dbReference type="InterPro" id="IPR036390">
    <property type="entry name" value="WH_DNA-bd_sf"/>
</dbReference>
<keyword evidence="4" id="KW-0732">Signal</keyword>
<dbReference type="Gene3D" id="3.40.190.10">
    <property type="entry name" value="Periplasmic binding protein-like II"/>
    <property type="match status" value="2"/>
</dbReference>
<dbReference type="EMBL" id="JBHRYR010000011">
    <property type="protein sequence ID" value="MFC3854245.1"/>
    <property type="molecule type" value="Genomic_DNA"/>
</dbReference>
<dbReference type="CDD" id="cd13585">
    <property type="entry name" value="PBP2_TMBP_like"/>
    <property type="match status" value="1"/>
</dbReference>
<proteinExistence type="inferred from homology"/>
<evidence type="ECO:0000313" key="5">
    <source>
        <dbReference type="EMBL" id="MFC3854245.1"/>
    </source>
</evidence>
<keyword evidence="6" id="KW-1185">Reference proteome</keyword>
<dbReference type="RefSeq" id="WP_380698333.1">
    <property type="nucleotide sequence ID" value="NZ_JBHRYR010000011.1"/>
</dbReference>
<dbReference type="SUPFAM" id="SSF46785">
    <property type="entry name" value="Winged helix' DNA-binding domain"/>
    <property type="match status" value="1"/>
</dbReference>